<accession>A0A5F1YFM2</accession>
<keyword evidence="1" id="KW-0472">Membrane</keyword>
<comment type="caution">
    <text evidence="3">The sequence shown here is derived from an EMBL/GenBank/DDBJ whole genome shotgun (WGS) entry which is preliminary data.</text>
</comment>
<protein>
    <recommendedName>
        <fullName evidence="2">Histidine kinase N-terminal 7TM region domain-containing protein</fullName>
    </recommendedName>
</protein>
<organism evidence="3 4">
    <name type="scientific">Leptospira gomenensis</name>
    <dbReference type="NCBI Taxonomy" id="2484974"/>
    <lineage>
        <taxon>Bacteria</taxon>
        <taxon>Pseudomonadati</taxon>
        <taxon>Spirochaetota</taxon>
        <taxon>Spirochaetia</taxon>
        <taxon>Leptospirales</taxon>
        <taxon>Leptospiraceae</taxon>
        <taxon>Leptospira</taxon>
    </lineage>
</organism>
<dbReference type="EMBL" id="RQFA01000007">
    <property type="protein sequence ID" value="TGK39187.1"/>
    <property type="molecule type" value="Genomic_DNA"/>
</dbReference>
<dbReference type="Pfam" id="PF16927">
    <property type="entry name" value="HisKA_7TM"/>
    <property type="match status" value="1"/>
</dbReference>
<feature type="transmembrane region" description="Helical" evidence="1">
    <location>
        <begin position="68"/>
        <end position="88"/>
    </location>
</feature>
<reference evidence="3" key="1">
    <citation type="journal article" date="2019" name="PLoS Negl. Trop. Dis.">
        <title>Revisiting the worldwide diversity of Leptospira species in the environment.</title>
        <authorList>
            <person name="Vincent A.T."/>
            <person name="Schiettekatte O."/>
            <person name="Bourhy P."/>
            <person name="Veyrier F.J."/>
            <person name="Picardeau M."/>
        </authorList>
    </citation>
    <scope>NUCLEOTIDE SEQUENCE [LARGE SCALE GENOMIC DNA]</scope>
    <source>
        <strain evidence="3">201800299</strain>
    </source>
</reference>
<dbReference type="Proteomes" id="UP000298277">
    <property type="component" value="Unassembled WGS sequence"/>
</dbReference>
<name>A0A5F1YFM2_9LEPT</name>
<evidence type="ECO:0000313" key="4">
    <source>
        <dbReference type="Proteomes" id="UP000298277"/>
    </source>
</evidence>
<dbReference type="NCBIfam" id="NF047679">
    <property type="entry name" value="LIC10906_fam"/>
    <property type="match status" value="1"/>
</dbReference>
<feature type="transmembrane region" description="Helical" evidence="1">
    <location>
        <begin position="134"/>
        <end position="154"/>
    </location>
</feature>
<dbReference type="InterPro" id="IPR031621">
    <property type="entry name" value="HisKA_7TM"/>
</dbReference>
<evidence type="ECO:0000256" key="1">
    <source>
        <dbReference type="SAM" id="Phobius"/>
    </source>
</evidence>
<evidence type="ECO:0000259" key="2">
    <source>
        <dbReference type="Pfam" id="PF16927"/>
    </source>
</evidence>
<keyword evidence="1" id="KW-0812">Transmembrane</keyword>
<feature type="domain" description="Histidine kinase N-terminal 7TM region" evidence="2">
    <location>
        <begin position="9"/>
        <end position="223"/>
    </location>
</feature>
<keyword evidence="4" id="KW-1185">Reference proteome</keyword>
<feature type="transmembrane region" description="Helical" evidence="1">
    <location>
        <begin position="6"/>
        <end position="23"/>
    </location>
</feature>
<evidence type="ECO:0000313" key="3">
    <source>
        <dbReference type="EMBL" id="TGK39187.1"/>
    </source>
</evidence>
<sequence length="302" mass="34579">MLYSPFVSIFCSISTLFLGVYVFQKADFEQRRVRLYFLILTLCLSIWVLGSGLRNLFPSELLRVAPNWILLSTILVPISLHELVCFLTKDKYKPSITRRIIEFIVLSFLFHSGISSNLIAVSESSISVYTPLPAYHILISYSILYVGRTIYLLIMRTMNTNGMLKIQSFVLMLGVAIALFIAILFVYILPLIGIYKGYLAAFGVFSWVLCWSVAILHYDAFDIRERILDGKELLFLNRISSLIVLGLFRILDPSEYYMKLLISKANVVLNVTSKNHELAMKTDLEKFERAEIVAGIFQNRIK</sequence>
<keyword evidence="1" id="KW-1133">Transmembrane helix</keyword>
<feature type="transmembrane region" description="Helical" evidence="1">
    <location>
        <begin position="35"/>
        <end position="56"/>
    </location>
</feature>
<dbReference type="OrthoDB" id="332214at2"/>
<gene>
    <name evidence="3" type="ORF">EHQ17_00480</name>
</gene>
<dbReference type="RefSeq" id="WP_135591180.1">
    <property type="nucleotide sequence ID" value="NZ_RQEZ01000060.1"/>
</dbReference>
<feature type="transmembrane region" description="Helical" evidence="1">
    <location>
        <begin position="166"/>
        <end position="192"/>
    </location>
</feature>
<feature type="transmembrane region" description="Helical" evidence="1">
    <location>
        <begin position="198"/>
        <end position="221"/>
    </location>
</feature>
<proteinExistence type="predicted"/>
<feature type="transmembrane region" description="Helical" evidence="1">
    <location>
        <begin position="100"/>
        <end position="122"/>
    </location>
</feature>
<dbReference type="AlphaFoldDB" id="A0A5F1YFM2"/>
<feature type="transmembrane region" description="Helical" evidence="1">
    <location>
        <begin position="233"/>
        <end position="251"/>
    </location>
</feature>